<feature type="repeat" description="WD" evidence="9">
    <location>
        <begin position="112"/>
        <end position="154"/>
    </location>
</feature>
<evidence type="ECO:0008006" key="13">
    <source>
        <dbReference type="Google" id="ProtNLM"/>
    </source>
</evidence>
<keyword evidence="5" id="KW-0677">Repeat</keyword>
<evidence type="ECO:0000256" key="5">
    <source>
        <dbReference type="ARBA" id="ARBA00022737"/>
    </source>
</evidence>
<comment type="similarity">
    <text evidence="2">Belongs to the WD repeat SEC31 family.</text>
</comment>
<keyword evidence="3" id="KW-0813">Transport</keyword>
<dbReference type="SMART" id="SM00320">
    <property type="entry name" value="WD40"/>
    <property type="match status" value="5"/>
</dbReference>
<dbReference type="Pfam" id="PF00400">
    <property type="entry name" value="WD40"/>
    <property type="match status" value="2"/>
</dbReference>
<evidence type="ECO:0000256" key="9">
    <source>
        <dbReference type="PROSITE-ProRule" id="PRU00221"/>
    </source>
</evidence>
<gene>
    <name evidence="11" type="ORF">RUM43_014772</name>
</gene>
<dbReference type="InterPro" id="IPR019775">
    <property type="entry name" value="WD40_repeat_CS"/>
</dbReference>
<evidence type="ECO:0000256" key="7">
    <source>
        <dbReference type="ARBA" id="ARBA00022892"/>
    </source>
</evidence>
<dbReference type="SUPFAM" id="SSF50978">
    <property type="entry name" value="WD40 repeat-like"/>
    <property type="match status" value="1"/>
</dbReference>
<dbReference type="Proteomes" id="UP001372834">
    <property type="component" value="Unassembled WGS sequence"/>
</dbReference>
<protein>
    <recommendedName>
        <fullName evidence="13">Protein transport protein Sec31A</fullName>
    </recommendedName>
</protein>
<evidence type="ECO:0000256" key="4">
    <source>
        <dbReference type="ARBA" id="ARBA00022574"/>
    </source>
</evidence>
<dbReference type="AlphaFoldDB" id="A0AAN8PGF6"/>
<feature type="region of interest" description="Disordered" evidence="10">
    <location>
        <begin position="889"/>
        <end position="919"/>
    </location>
</feature>
<evidence type="ECO:0000313" key="11">
    <source>
        <dbReference type="EMBL" id="KAK6630427.1"/>
    </source>
</evidence>
<keyword evidence="6" id="KW-0256">Endoplasmic reticulum</keyword>
<accession>A0AAN8PGF6</accession>
<dbReference type="InterPro" id="IPR036322">
    <property type="entry name" value="WD40_repeat_dom_sf"/>
</dbReference>
<keyword evidence="8" id="KW-0653">Protein transport</keyword>
<dbReference type="PROSITE" id="PS00678">
    <property type="entry name" value="WD_REPEATS_1"/>
    <property type="match status" value="1"/>
</dbReference>
<dbReference type="PANTHER" id="PTHR13923:SF11">
    <property type="entry name" value="SECRETORY 31, ISOFORM D"/>
    <property type="match status" value="1"/>
</dbReference>
<dbReference type="Gene3D" id="1.20.940.10">
    <property type="entry name" value="Functional domain of the splicing factor Prp18"/>
    <property type="match status" value="1"/>
</dbReference>
<feature type="compositionally biased region" description="Pro residues" evidence="10">
    <location>
        <begin position="889"/>
        <end position="901"/>
    </location>
</feature>
<feature type="region of interest" description="Disordered" evidence="10">
    <location>
        <begin position="493"/>
        <end position="524"/>
    </location>
</feature>
<dbReference type="EMBL" id="JAWJWE010000011">
    <property type="protein sequence ID" value="KAK6630427.1"/>
    <property type="molecule type" value="Genomic_DNA"/>
</dbReference>
<evidence type="ECO:0000256" key="1">
    <source>
        <dbReference type="ARBA" id="ARBA00004240"/>
    </source>
</evidence>
<evidence type="ECO:0000256" key="8">
    <source>
        <dbReference type="ARBA" id="ARBA00022927"/>
    </source>
</evidence>
<dbReference type="InterPro" id="IPR015943">
    <property type="entry name" value="WD40/YVTN_repeat-like_dom_sf"/>
</dbReference>
<reference evidence="11 12" key="1">
    <citation type="submission" date="2023-10" db="EMBL/GenBank/DDBJ databases">
        <title>Genomes of two closely related lineages of the louse Polyplax serrata with different host specificities.</title>
        <authorList>
            <person name="Martinu J."/>
            <person name="Tarabai H."/>
            <person name="Stefka J."/>
            <person name="Hypsa V."/>
        </authorList>
    </citation>
    <scope>NUCLEOTIDE SEQUENCE [LARGE SCALE GENOMIC DNA]</scope>
    <source>
        <strain evidence="11">HR10_N</strain>
    </source>
</reference>
<organism evidence="11 12">
    <name type="scientific">Polyplax serrata</name>
    <name type="common">Common mouse louse</name>
    <dbReference type="NCBI Taxonomy" id="468196"/>
    <lineage>
        <taxon>Eukaryota</taxon>
        <taxon>Metazoa</taxon>
        <taxon>Ecdysozoa</taxon>
        <taxon>Arthropoda</taxon>
        <taxon>Hexapoda</taxon>
        <taxon>Insecta</taxon>
        <taxon>Pterygota</taxon>
        <taxon>Neoptera</taxon>
        <taxon>Paraneoptera</taxon>
        <taxon>Psocodea</taxon>
        <taxon>Troctomorpha</taxon>
        <taxon>Phthiraptera</taxon>
        <taxon>Anoplura</taxon>
        <taxon>Polyplacidae</taxon>
        <taxon>Polyplax</taxon>
    </lineage>
</organism>
<dbReference type="GO" id="GO:0015031">
    <property type="term" value="P:protein transport"/>
    <property type="evidence" value="ECO:0007669"/>
    <property type="project" value="UniProtKB-KW"/>
</dbReference>
<dbReference type="PROSITE" id="PS50294">
    <property type="entry name" value="WD_REPEATS_REGION"/>
    <property type="match status" value="1"/>
</dbReference>
<dbReference type="PANTHER" id="PTHR13923">
    <property type="entry name" value="SEC31-RELATED PROTEIN"/>
    <property type="match status" value="1"/>
</dbReference>
<dbReference type="GO" id="GO:0005198">
    <property type="term" value="F:structural molecule activity"/>
    <property type="evidence" value="ECO:0007669"/>
    <property type="project" value="TreeGrafter"/>
</dbReference>
<dbReference type="Gene3D" id="1.25.40.1030">
    <property type="match status" value="1"/>
</dbReference>
<keyword evidence="4 9" id="KW-0853">WD repeat</keyword>
<evidence type="ECO:0000256" key="3">
    <source>
        <dbReference type="ARBA" id="ARBA00022448"/>
    </source>
</evidence>
<evidence type="ECO:0000256" key="10">
    <source>
        <dbReference type="SAM" id="MobiDB-lite"/>
    </source>
</evidence>
<dbReference type="FunFam" id="1.20.940.10:FF:000001">
    <property type="entry name" value="Protein transport protein Sec31A isoform A"/>
    <property type="match status" value="1"/>
</dbReference>
<evidence type="ECO:0000256" key="6">
    <source>
        <dbReference type="ARBA" id="ARBA00022824"/>
    </source>
</evidence>
<evidence type="ECO:0000313" key="12">
    <source>
        <dbReference type="Proteomes" id="UP001372834"/>
    </source>
</evidence>
<dbReference type="GO" id="GO:0007029">
    <property type="term" value="P:endoplasmic reticulum organization"/>
    <property type="evidence" value="ECO:0007669"/>
    <property type="project" value="TreeGrafter"/>
</dbReference>
<dbReference type="FunFam" id="1.25.40.1030:FF:000011">
    <property type="entry name" value="SEC31 homolog B, COPII coat complex component"/>
    <property type="match status" value="1"/>
</dbReference>
<keyword evidence="7" id="KW-0931">ER-Golgi transport</keyword>
<dbReference type="GO" id="GO:0070971">
    <property type="term" value="C:endoplasmic reticulum exit site"/>
    <property type="evidence" value="ECO:0007669"/>
    <property type="project" value="TreeGrafter"/>
</dbReference>
<comment type="subcellular location">
    <subcellularLocation>
        <location evidence="1">Endoplasmic reticulum</location>
    </subcellularLocation>
</comment>
<evidence type="ECO:0000256" key="2">
    <source>
        <dbReference type="ARBA" id="ARBA00009358"/>
    </source>
</evidence>
<dbReference type="Gene3D" id="2.130.10.10">
    <property type="entry name" value="YVTN repeat-like/Quinoprotein amine dehydrogenase"/>
    <property type="match status" value="1"/>
</dbReference>
<dbReference type="PROSITE" id="PS50082">
    <property type="entry name" value="WD_REPEATS_2"/>
    <property type="match status" value="1"/>
</dbReference>
<name>A0AAN8PGF6_POLSC</name>
<proteinExistence type="inferred from homology"/>
<dbReference type="InterPro" id="IPR040251">
    <property type="entry name" value="SEC31-like"/>
</dbReference>
<sequence length="1211" mass="133340">MKIKGIDRTANIAWSPQNQYPIYLAAGTAAQQVDASFSTSAALELYSLNLTDPGYDIGVKASTQSEHRFHKLTWGTHGQPLGVIVGGCDGGIIQIHNPSKLLKGENSLVSQQTKHKGAVQALDFNTFQTNLLASAASDSEIYIWDLNNSTTPMTPGSKCQPLENVESVAWNKQVQHILASTFQTKCVVWDLRKNDPIIKLTDNNTVPIKWQAVAWNPDIATQLCLGSKDDQNSVIQLWDLRFATAPLKIFDNHQRGVLSLSWCHQDTDMLLSCGRDNKIICWNTNNNVAGFDINCEFVLSNQWNFDVSWCPRNPALFACSSFDGQVSIYSLMGGTQQIQTSNKIADSFPGMELYAQAPVCQTHSMPVELRNPPKWLKKPLGAKFGFGGKLVCFGQMKNLQPEPPQSWQVHISQVVTEEQLVTKSRELESALQNEQYIEFCNSKISESNSAHEKLLWQFLAANFEPSPRSEFLNLLGFNKEELTKKLSVMLDRNSNDGDDDLPKVTTKLSQLGRSTDSETEWDHSDDITQPKNFLLGNDSLVPDLKSSTNGSNKYSLSDFNICTGDDVDGLISQALLLGNLEAAVNICIQDNRMADAIILAMTGGSELLAKTQYIYFQKNPGYLSTLISAIVTEDWSHVVKNCKIESWKEALAAVITHSNEQEFAVLCEMLGERLETEKTESLAKNAEFCYICAGNLSKVVTSWLKRGKTTTPDTLQELVELVMILKKAMERQGIYVEISGRLASLFTNYAGILISQGNTEAALSYLGESNDDLISELKDRLLGSLGMNHKYMQFSKRQNHSHPPTQRTSVVPAGFYAPQFDQNDVVTAPPMSHRGFNLNPLNNSTAPVCNNFNPTPYVPVSSVAPVSLPLPGMPPLQPSVPTAVPPTVPMPPTQQSVPPPTRAFASPSPGPGGVTTRSKHVLDPSVQSATSHSNYYTQNQYQSPVYAAKPVPQSTGFGSVAPTLYSLEAFNSGSANLSPPTTAPPLTTVRPPSVAQPGWNDPPVVNSSKSFPKREFVPPSPITQPLLAPSGDATMNGQFCDPHQNRQVQQQHQMNPTALPGHYQHNLPYPQFPPANTHQANLIQSTNHKPVPPEQAEKKPIPEEHAALQKVFDQLRNKCTMAANNPQSKRKLEEVSKKLEILYDGLRDGRLSANTLQVLHLIAQNVQTGEYSKGLMLHTQLVSGPDFSHIAGFMPGIKVLLQSAYQLQVYL</sequence>
<dbReference type="GO" id="GO:0030127">
    <property type="term" value="C:COPII vesicle coat"/>
    <property type="evidence" value="ECO:0007669"/>
    <property type="project" value="TreeGrafter"/>
</dbReference>
<comment type="caution">
    <text evidence="11">The sequence shown here is derived from an EMBL/GenBank/DDBJ whole genome shotgun (WGS) entry which is preliminary data.</text>
</comment>
<dbReference type="GO" id="GO:0090110">
    <property type="term" value="P:COPII-coated vesicle cargo loading"/>
    <property type="evidence" value="ECO:0007669"/>
    <property type="project" value="TreeGrafter"/>
</dbReference>
<dbReference type="InterPro" id="IPR001680">
    <property type="entry name" value="WD40_rpt"/>
</dbReference>